<evidence type="ECO:0000313" key="3">
    <source>
        <dbReference type="Proteomes" id="UP001335729"/>
    </source>
</evidence>
<protein>
    <submittedName>
        <fullName evidence="2">MarR family winged helix-turn-helix transcriptional regulator</fullName>
    </submittedName>
</protein>
<gene>
    <name evidence="2" type="ORF">V1Y59_22080</name>
</gene>
<dbReference type="InterPro" id="IPR039422">
    <property type="entry name" value="MarR/SlyA-like"/>
</dbReference>
<dbReference type="PROSITE" id="PS50995">
    <property type="entry name" value="HTH_MARR_2"/>
    <property type="match status" value="1"/>
</dbReference>
<dbReference type="PANTHER" id="PTHR33164">
    <property type="entry name" value="TRANSCRIPTIONAL REGULATOR, MARR FAMILY"/>
    <property type="match status" value="1"/>
</dbReference>
<dbReference type="Proteomes" id="UP001335729">
    <property type="component" value="Unassembled WGS sequence"/>
</dbReference>
<organism evidence="2 3">
    <name type="scientific">Gordonia prachuapensis</name>
    <dbReference type="NCBI Taxonomy" id="3115651"/>
    <lineage>
        <taxon>Bacteria</taxon>
        <taxon>Bacillati</taxon>
        <taxon>Actinomycetota</taxon>
        <taxon>Actinomycetes</taxon>
        <taxon>Mycobacteriales</taxon>
        <taxon>Gordoniaceae</taxon>
        <taxon>Gordonia</taxon>
    </lineage>
</organism>
<dbReference type="InterPro" id="IPR000835">
    <property type="entry name" value="HTH_MarR-typ"/>
</dbReference>
<proteinExistence type="predicted"/>
<dbReference type="InterPro" id="IPR036390">
    <property type="entry name" value="WH_DNA-bd_sf"/>
</dbReference>
<dbReference type="Pfam" id="PF12802">
    <property type="entry name" value="MarR_2"/>
    <property type="match status" value="1"/>
</dbReference>
<dbReference type="SMART" id="SM00347">
    <property type="entry name" value="HTH_MARR"/>
    <property type="match status" value="1"/>
</dbReference>
<sequence>MVSQPMELGALADVILRIARSIEPHRFGLDPLTDTESAVLQWVDRHPGTSPSATAAATALHKSNVSVALKSLEAHGLVERTRDPQDARLVRVSTTTQARQNIDHLYREWSACLTEALGGDLADVGETLATLTRIEKGLRPAN</sequence>
<dbReference type="EMBL" id="JAZDUE010000024">
    <property type="protein sequence ID" value="MEE4025788.1"/>
    <property type="molecule type" value="Genomic_DNA"/>
</dbReference>
<dbReference type="PANTHER" id="PTHR33164:SF43">
    <property type="entry name" value="HTH-TYPE TRANSCRIPTIONAL REPRESSOR YETL"/>
    <property type="match status" value="1"/>
</dbReference>
<accession>A0ABU7MZM4</accession>
<dbReference type="InterPro" id="IPR036388">
    <property type="entry name" value="WH-like_DNA-bd_sf"/>
</dbReference>
<dbReference type="Gene3D" id="1.10.10.10">
    <property type="entry name" value="Winged helix-like DNA-binding domain superfamily/Winged helix DNA-binding domain"/>
    <property type="match status" value="1"/>
</dbReference>
<name>A0ABU7MZM4_9ACTN</name>
<feature type="domain" description="HTH marR-type" evidence="1">
    <location>
        <begin position="1"/>
        <end position="136"/>
    </location>
</feature>
<reference evidence="2 3" key="1">
    <citation type="submission" date="2024-01" db="EMBL/GenBank/DDBJ databases">
        <title>Draft genome sequence of Gordonia sp. PKS22-38.</title>
        <authorList>
            <person name="Suphannarot A."/>
            <person name="Mingma R."/>
        </authorList>
    </citation>
    <scope>NUCLEOTIDE SEQUENCE [LARGE SCALE GENOMIC DNA]</scope>
    <source>
        <strain evidence="2 3">PKS22-38</strain>
    </source>
</reference>
<dbReference type="RefSeq" id="WP_330507191.1">
    <property type="nucleotide sequence ID" value="NZ_JAZDUE010000024.1"/>
</dbReference>
<evidence type="ECO:0000313" key="2">
    <source>
        <dbReference type="EMBL" id="MEE4025788.1"/>
    </source>
</evidence>
<evidence type="ECO:0000259" key="1">
    <source>
        <dbReference type="PROSITE" id="PS50995"/>
    </source>
</evidence>
<dbReference type="SUPFAM" id="SSF46785">
    <property type="entry name" value="Winged helix' DNA-binding domain"/>
    <property type="match status" value="1"/>
</dbReference>
<keyword evidence="3" id="KW-1185">Reference proteome</keyword>
<comment type="caution">
    <text evidence="2">The sequence shown here is derived from an EMBL/GenBank/DDBJ whole genome shotgun (WGS) entry which is preliminary data.</text>
</comment>